<evidence type="ECO:0000313" key="2">
    <source>
        <dbReference type="Proteomes" id="UP001060215"/>
    </source>
</evidence>
<protein>
    <submittedName>
        <fullName evidence="1">Secretory carrier-associated membrane protein 4</fullName>
    </submittedName>
</protein>
<reference evidence="1 2" key="1">
    <citation type="journal article" date="2022" name="Plant J.">
        <title>Chromosome-level genome of Camellia lanceoleosa provides a valuable resource for understanding genome evolution and self-incompatibility.</title>
        <authorList>
            <person name="Gong W."/>
            <person name="Xiao S."/>
            <person name="Wang L."/>
            <person name="Liao Z."/>
            <person name="Chang Y."/>
            <person name="Mo W."/>
            <person name="Hu G."/>
            <person name="Li W."/>
            <person name="Zhao G."/>
            <person name="Zhu H."/>
            <person name="Hu X."/>
            <person name="Ji K."/>
            <person name="Xiang X."/>
            <person name="Song Q."/>
            <person name="Yuan D."/>
            <person name="Jin S."/>
            <person name="Zhang L."/>
        </authorList>
    </citation>
    <scope>NUCLEOTIDE SEQUENCE [LARGE SCALE GENOMIC DNA]</scope>
    <source>
        <strain evidence="1">SQ_2022a</strain>
    </source>
</reference>
<name>A0ACC0F2G5_9ERIC</name>
<organism evidence="1 2">
    <name type="scientific">Camellia lanceoleosa</name>
    <dbReference type="NCBI Taxonomy" id="1840588"/>
    <lineage>
        <taxon>Eukaryota</taxon>
        <taxon>Viridiplantae</taxon>
        <taxon>Streptophyta</taxon>
        <taxon>Embryophyta</taxon>
        <taxon>Tracheophyta</taxon>
        <taxon>Spermatophyta</taxon>
        <taxon>Magnoliopsida</taxon>
        <taxon>eudicotyledons</taxon>
        <taxon>Gunneridae</taxon>
        <taxon>Pentapetalae</taxon>
        <taxon>asterids</taxon>
        <taxon>Ericales</taxon>
        <taxon>Theaceae</taxon>
        <taxon>Camellia</taxon>
    </lineage>
</organism>
<proteinExistence type="predicted"/>
<comment type="caution">
    <text evidence="1">The sequence shown here is derived from an EMBL/GenBank/DDBJ whole genome shotgun (WGS) entry which is preliminary data.</text>
</comment>
<keyword evidence="2" id="KW-1185">Reference proteome</keyword>
<dbReference type="EMBL" id="CM045768">
    <property type="protein sequence ID" value="KAI7982903.1"/>
    <property type="molecule type" value="Genomic_DNA"/>
</dbReference>
<dbReference type="Proteomes" id="UP001060215">
    <property type="component" value="Chromosome 11"/>
</dbReference>
<evidence type="ECO:0000313" key="1">
    <source>
        <dbReference type="EMBL" id="KAI7982903.1"/>
    </source>
</evidence>
<gene>
    <name evidence="1" type="ORF">LOK49_LG15G00972</name>
</gene>
<accession>A0ACC0F2G5</accession>
<sequence>MNVSFCNLDLHYLLGMEIKVPLSKKLVGCKGCRIFEGIVLCLVFNVIAVIVCWIRGGGQKFFGEMQNMVQELKNLVF</sequence>